<accession>A0ACD3SL96</accession>
<keyword evidence="2" id="KW-1185">Reference proteome</keyword>
<proteinExistence type="predicted"/>
<evidence type="ECO:0000313" key="1">
    <source>
        <dbReference type="EMBL" id="TMS56959.1"/>
    </source>
</evidence>
<evidence type="ECO:0000313" key="2">
    <source>
        <dbReference type="Proteomes" id="UP000004277"/>
    </source>
</evidence>
<comment type="caution">
    <text evidence="1">The sequence shown here is derived from an EMBL/GenBank/DDBJ whole genome shotgun (WGS) entry which is preliminary data.</text>
</comment>
<dbReference type="EMBL" id="AKCV02000025">
    <property type="protein sequence ID" value="TMS56959.1"/>
    <property type="molecule type" value="Genomic_DNA"/>
</dbReference>
<sequence>MHELWDWLMHNPARLMVLISVSVTWCVGAAEHHGRRSGGSGWLTLARMAAGGLFTLVTAIVAGIFGGVGAFFGYLLLQLVVCVLIPFVWVEKM</sequence>
<protein>
    <submittedName>
        <fullName evidence="1">Uncharacterized protein</fullName>
    </submittedName>
</protein>
<reference evidence="1" key="1">
    <citation type="submission" date="2019-05" db="EMBL/GenBank/DDBJ databases">
        <title>Revised genome assembly of Burkholderiaceae (previously Ralstonia) sp. PBA.</title>
        <authorList>
            <person name="Gan H.M."/>
        </authorList>
    </citation>
    <scope>NUCLEOTIDE SEQUENCE</scope>
    <source>
        <strain evidence="1">PBA</strain>
    </source>
</reference>
<gene>
    <name evidence="1" type="ORF">MW7_013370</name>
</gene>
<organism evidence="1 2">
    <name type="scientific">Imbroritus primus</name>
    <dbReference type="NCBI Taxonomy" id="3058603"/>
    <lineage>
        <taxon>Bacteria</taxon>
        <taxon>Pseudomonadati</taxon>
        <taxon>Pseudomonadota</taxon>
        <taxon>Betaproteobacteria</taxon>
        <taxon>Burkholderiales</taxon>
        <taxon>Burkholderiaceae</taxon>
        <taxon>Imbroritus</taxon>
    </lineage>
</organism>
<dbReference type="Proteomes" id="UP000004277">
    <property type="component" value="Unassembled WGS sequence"/>
</dbReference>
<name>A0ACD3SL96_9BURK</name>